<organism evidence="2 3">
    <name type="scientific">Flexivirga endophytica</name>
    <dbReference type="NCBI Taxonomy" id="1849103"/>
    <lineage>
        <taxon>Bacteria</taxon>
        <taxon>Bacillati</taxon>
        <taxon>Actinomycetota</taxon>
        <taxon>Actinomycetes</taxon>
        <taxon>Micrococcales</taxon>
        <taxon>Dermacoccaceae</taxon>
        <taxon>Flexivirga</taxon>
    </lineage>
</organism>
<evidence type="ECO:0000313" key="2">
    <source>
        <dbReference type="EMBL" id="GGB40091.1"/>
    </source>
</evidence>
<dbReference type="RefSeq" id="WP_229749815.1">
    <property type="nucleotide sequence ID" value="NZ_BMHI01000005.1"/>
</dbReference>
<reference evidence="2" key="2">
    <citation type="submission" date="2020-09" db="EMBL/GenBank/DDBJ databases">
        <authorList>
            <person name="Sun Q."/>
            <person name="Zhou Y."/>
        </authorList>
    </citation>
    <scope>NUCLEOTIDE SEQUENCE</scope>
    <source>
        <strain evidence="2">CGMCC 1.15085</strain>
    </source>
</reference>
<dbReference type="SUPFAM" id="SSF159234">
    <property type="entry name" value="FomD-like"/>
    <property type="match status" value="1"/>
</dbReference>
<proteinExistence type="predicted"/>
<dbReference type="Gene3D" id="2.40.380.10">
    <property type="entry name" value="FomD-like"/>
    <property type="match status" value="1"/>
</dbReference>
<name>A0A916TCT9_9MICO</name>
<evidence type="ECO:0000259" key="1">
    <source>
        <dbReference type="Pfam" id="PF04167"/>
    </source>
</evidence>
<dbReference type="EMBL" id="BMHI01000005">
    <property type="protein sequence ID" value="GGB40091.1"/>
    <property type="molecule type" value="Genomic_DNA"/>
</dbReference>
<dbReference type="AlphaFoldDB" id="A0A916TCT9"/>
<dbReference type="Proteomes" id="UP000636793">
    <property type="component" value="Unassembled WGS sequence"/>
</dbReference>
<sequence>MTLPTASDCGALVHTDFRKWDDTSHWQSYGTLLGVDQHGCWVGYPQGTHFERPGAAFDLECDSVSLFPAGGNTPAFNAPTGRGIKPGPVLGEAYKHLLAAEQVVVYVDITTPPVWSRTEDGGWRVTMIDLDLDIVQRANGFLFVDDEDEFLDHQRAFGYPDDVVRGAEAEARVVFEALREHRGPFGDAGALWLRRLADTDVSATGRPRGA</sequence>
<dbReference type="InterPro" id="IPR035930">
    <property type="entry name" value="FomD-like_sf"/>
</dbReference>
<keyword evidence="3" id="KW-1185">Reference proteome</keyword>
<dbReference type="InterPro" id="IPR007295">
    <property type="entry name" value="DUF402"/>
</dbReference>
<protein>
    <recommendedName>
        <fullName evidence="1">DUF402 domain-containing protein</fullName>
    </recommendedName>
</protein>
<comment type="caution">
    <text evidence="2">The sequence shown here is derived from an EMBL/GenBank/DDBJ whole genome shotgun (WGS) entry which is preliminary data.</text>
</comment>
<dbReference type="Pfam" id="PF04167">
    <property type="entry name" value="DUF402"/>
    <property type="match status" value="1"/>
</dbReference>
<gene>
    <name evidence="2" type="ORF">GCM10011492_33650</name>
</gene>
<reference evidence="2" key="1">
    <citation type="journal article" date="2014" name="Int. J. Syst. Evol. Microbiol.">
        <title>Complete genome sequence of Corynebacterium casei LMG S-19264T (=DSM 44701T), isolated from a smear-ripened cheese.</title>
        <authorList>
            <consortium name="US DOE Joint Genome Institute (JGI-PGF)"/>
            <person name="Walter F."/>
            <person name="Albersmeier A."/>
            <person name="Kalinowski J."/>
            <person name="Ruckert C."/>
        </authorList>
    </citation>
    <scope>NUCLEOTIDE SEQUENCE</scope>
    <source>
        <strain evidence="2">CGMCC 1.15085</strain>
    </source>
</reference>
<accession>A0A916TCT9</accession>
<feature type="domain" description="DUF402" evidence="1">
    <location>
        <begin position="102"/>
        <end position="182"/>
    </location>
</feature>
<evidence type="ECO:0000313" key="3">
    <source>
        <dbReference type="Proteomes" id="UP000636793"/>
    </source>
</evidence>